<protein>
    <recommendedName>
        <fullName evidence="4">Transposase</fullName>
    </recommendedName>
</protein>
<evidence type="ECO:0000313" key="3">
    <source>
        <dbReference type="Proteomes" id="UP000502894"/>
    </source>
</evidence>
<dbReference type="Pfam" id="PF01527">
    <property type="entry name" value="HTH_Tnp_1"/>
    <property type="match status" value="1"/>
</dbReference>
<gene>
    <name evidence="2" type="ORF">TUM19329_27510</name>
</gene>
<dbReference type="GO" id="GO:0003677">
    <property type="term" value="F:DNA binding"/>
    <property type="evidence" value="ECO:0007669"/>
    <property type="project" value="InterPro"/>
</dbReference>
<dbReference type="AlphaFoldDB" id="A0A6F8T8B9"/>
<organism evidence="2 3">
    <name type="scientific">Legionella antarctica</name>
    <dbReference type="NCBI Taxonomy" id="2708020"/>
    <lineage>
        <taxon>Bacteria</taxon>
        <taxon>Pseudomonadati</taxon>
        <taxon>Pseudomonadota</taxon>
        <taxon>Gammaproteobacteria</taxon>
        <taxon>Legionellales</taxon>
        <taxon>Legionellaceae</taxon>
        <taxon>Legionella</taxon>
    </lineage>
</organism>
<evidence type="ECO:0000313" key="2">
    <source>
        <dbReference type="EMBL" id="BCA96390.1"/>
    </source>
</evidence>
<sequence>MTIRKKYPKEFKLDAISLVLEQGYGVTEAATNLGIAQAYPFGELRVALEEGVNSS</sequence>
<dbReference type="EMBL" id="AP022839">
    <property type="protein sequence ID" value="BCA96390.1"/>
    <property type="molecule type" value="Genomic_DNA"/>
</dbReference>
<evidence type="ECO:0000256" key="1">
    <source>
        <dbReference type="ARBA" id="ARBA00009964"/>
    </source>
</evidence>
<dbReference type="GO" id="GO:0004803">
    <property type="term" value="F:transposase activity"/>
    <property type="evidence" value="ECO:0007669"/>
    <property type="project" value="InterPro"/>
</dbReference>
<proteinExistence type="inferred from homology"/>
<comment type="similarity">
    <text evidence="1">Belongs to the transposase 8 family.</text>
</comment>
<dbReference type="Proteomes" id="UP000502894">
    <property type="component" value="Chromosome"/>
</dbReference>
<dbReference type="GO" id="GO:0006313">
    <property type="term" value="P:DNA transposition"/>
    <property type="evidence" value="ECO:0007669"/>
    <property type="project" value="InterPro"/>
</dbReference>
<dbReference type="SUPFAM" id="SSF46689">
    <property type="entry name" value="Homeodomain-like"/>
    <property type="match status" value="1"/>
</dbReference>
<dbReference type="InterPro" id="IPR002514">
    <property type="entry name" value="Transposase_8"/>
</dbReference>
<keyword evidence="3" id="KW-1185">Reference proteome</keyword>
<accession>A0A6F8T8B9</accession>
<reference evidence="2" key="1">
    <citation type="journal article" date="2020" name="Microbiol. Resour. Announc.">
        <title>Complete Genome Sequence of Novel Psychrotolerant Legionella Strain TUM19329, Isolated from Antarctic Lake Sediment.</title>
        <authorList>
            <person name="Shimada S."/>
            <person name="Nakai R."/>
            <person name="Aoki K."/>
            <person name="Shimoeda N."/>
            <person name="Ohno G."/>
            <person name="Miyazaki Y."/>
            <person name="Kudoh S."/>
            <person name="Imura S."/>
            <person name="Watanabe K."/>
            <person name="Ishii Y."/>
            <person name="Tateda K."/>
        </authorList>
    </citation>
    <scope>NUCLEOTIDE SEQUENCE [LARGE SCALE GENOMIC DNA]</scope>
    <source>
        <strain evidence="2">TUM19329</strain>
    </source>
</reference>
<evidence type="ECO:0008006" key="4">
    <source>
        <dbReference type="Google" id="ProtNLM"/>
    </source>
</evidence>
<dbReference type="InterPro" id="IPR009057">
    <property type="entry name" value="Homeodomain-like_sf"/>
</dbReference>
<name>A0A6F8T8B9_9GAMM</name>
<dbReference type="KEGG" id="lant:TUM19329_27510"/>